<dbReference type="OrthoDB" id="6936674at2"/>
<sequence>MKIYMSDIRKAKMCARGSRAFFLAQGWDYQDFLVNGIDLDIVEQANDAMAQQVVEYVKNGRKQ</sequence>
<organism evidence="1 2">
    <name type="scientific">Acinetobacter celticus</name>
    <dbReference type="NCBI Taxonomy" id="1891224"/>
    <lineage>
        <taxon>Bacteria</taxon>
        <taxon>Pseudomonadati</taxon>
        <taxon>Pseudomonadota</taxon>
        <taxon>Gammaproteobacteria</taxon>
        <taxon>Moraxellales</taxon>
        <taxon>Moraxellaceae</taxon>
        <taxon>Acinetobacter</taxon>
    </lineage>
</organism>
<reference evidence="1 2" key="1">
    <citation type="submission" date="2016-07" db="EMBL/GenBank/DDBJ databases">
        <title>Acinetobacter sp. ANC 4603.</title>
        <authorList>
            <person name="Radolfova-Krizova L."/>
            <person name="Nemec A."/>
        </authorList>
    </citation>
    <scope>NUCLEOTIDE SEQUENCE [LARGE SCALE GENOMIC DNA]</scope>
    <source>
        <strain evidence="1 2">ANC 4603</strain>
    </source>
</reference>
<proteinExistence type="predicted"/>
<protein>
    <submittedName>
        <fullName evidence="1">Uncharacterized protein</fullName>
    </submittedName>
</protein>
<comment type="caution">
    <text evidence="1">The sequence shown here is derived from an EMBL/GenBank/DDBJ whole genome shotgun (WGS) entry which is preliminary data.</text>
</comment>
<keyword evidence="2" id="KW-1185">Reference proteome</keyword>
<accession>A0A1C3CUY1</accession>
<dbReference type="EMBL" id="MBDL01000010">
    <property type="protein sequence ID" value="ODA12595.1"/>
    <property type="molecule type" value="Genomic_DNA"/>
</dbReference>
<evidence type="ECO:0000313" key="1">
    <source>
        <dbReference type="EMBL" id="ODA12595.1"/>
    </source>
</evidence>
<dbReference type="Proteomes" id="UP000186553">
    <property type="component" value="Unassembled WGS sequence"/>
</dbReference>
<dbReference type="AlphaFoldDB" id="A0A1C3CUY1"/>
<name>A0A1C3CUY1_9GAMM</name>
<gene>
    <name evidence="1" type="ORF">BBP83_08480</name>
</gene>
<dbReference type="STRING" id="1891224.BBP83_08480"/>
<evidence type="ECO:0000313" key="2">
    <source>
        <dbReference type="Proteomes" id="UP000186553"/>
    </source>
</evidence>